<keyword evidence="6" id="KW-1185">Reference proteome</keyword>
<dbReference type="GO" id="GO:0004596">
    <property type="term" value="F:protein-N-terminal amino-acid acetyltransferase activity"/>
    <property type="evidence" value="ECO:0007669"/>
    <property type="project" value="InterPro"/>
</dbReference>
<dbReference type="OrthoDB" id="47017at2759"/>
<dbReference type="SUPFAM" id="SSF55729">
    <property type="entry name" value="Acyl-CoA N-acyltransferases (Nat)"/>
    <property type="match status" value="1"/>
</dbReference>
<dbReference type="EC" id="2.3.1.48" evidence="1"/>
<evidence type="ECO:0000256" key="2">
    <source>
        <dbReference type="ARBA" id="ARBA00022679"/>
    </source>
</evidence>
<dbReference type="PANTHER" id="PTHR14744:SF15">
    <property type="entry name" value="N-ALPHA-ACETYLTRANSFERASE 60"/>
    <property type="match status" value="1"/>
</dbReference>
<keyword evidence="3" id="KW-0156">Chromatin regulator</keyword>
<dbReference type="InterPro" id="IPR016181">
    <property type="entry name" value="Acyl_CoA_acyltransferase"/>
</dbReference>
<proteinExistence type="predicted"/>
<evidence type="ECO:0000256" key="4">
    <source>
        <dbReference type="ARBA" id="ARBA00023315"/>
    </source>
</evidence>
<dbReference type="AlphaFoldDB" id="A0A7T8QT75"/>
<dbReference type="InterPro" id="IPR045141">
    <property type="entry name" value="NAA60-like"/>
</dbReference>
<name>A0A7T8QT75_CALRO</name>
<dbReference type="Gene3D" id="3.40.630.30">
    <property type="match status" value="1"/>
</dbReference>
<keyword evidence="2" id="KW-0808">Transferase</keyword>
<sequence length="104" mass="11905">MTSSSSSFVPLLNSHELRIRFIVPEDVPVIKSLCRQWFPIEYPDSWFRDIATQQYFSLAAVKGSEILGILVAEIKDPSSLLKEDKDILSTRFRRDKIGYILSLA</sequence>
<organism evidence="5 6">
    <name type="scientific">Caligus rogercresseyi</name>
    <name type="common">Sea louse</name>
    <dbReference type="NCBI Taxonomy" id="217165"/>
    <lineage>
        <taxon>Eukaryota</taxon>
        <taxon>Metazoa</taxon>
        <taxon>Ecdysozoa</taxon>
        <taxon>Arthropoda</taxon>
        <taxon>Crustacea</taxon>
        <taxon>Multicrustacea</taxon>
        <taxon>Hexanauplia</taxon>
        <taxon>Copepoda</taxon>
        <taxon>Siphonostomatoida</taxon>
        <taxon>Caligidae</taxon>
        <taxon>Caligus</taxon>
    </lineage>
</organism>
<dbReference type="Proteomes" id="UP000595437">
    <property type="component" value="Chromosome 4"/>
</dbReference>
<evidence type="ECO:0000313" key="5">
    <source>
        <dbReference type="EMBL" id="QQP54231.1"/>
    </source>
</evidence>
<keyword evidence="4" id="KW-0012">Acyltransferase</keyword>
<dbReference type="GO" id="GO:0000139">
    <property type="term" value="C:Golgi membrane"/>
    <property type="evidence" value="ECO:0007669"/>
    <property type="project" value="TreeGrafter"/>
</dbReference>
<gene>
    <name evidence="5" type="ORF">FKW44_007001</name>
</gene>
<dbReference type="PANTHER" id="PTHR14744">
    <property type="entry name" value="N-ALPHA-ACETYLTRANSFERASE 60"/>
    <property type="match status" value="1"/>
</dbReference>
<dbReference type="GO" id="GO:0004402">
    <property type="term" value="F:histone acetyltransferase activity"/>
    <property type="evidence" value="ECO:0007669"/>
    <property type="project" value="TreeGrafter"/>
</dbReference>
<accession>A0A7T8QT75</accession>
<protein>
    <recommendedName>
        <fullName evidence="1">histone acetyltransferase</fullName>
        <ecNumber evidence="1">2.3.1.48</ecNumber>
    </recommendedName>
</protein>
<evidence type="ECO:0000313" key="6">
    <source>
        <dbReference type="Proteomes" id="UP000595437"/>
    </source>
</evidence>
<evidence type="ECO:0000256" key="3">
    <source>
        <dbReference type="ARBA" id="ARBA00022853"/>
    </source>
</evidence>
<evidence type="ECO:0000256" key="1">
    <source>
        <dbReference type="ARBA" id="ARBA00013184"/>
    </source>
</evidence>
<feature type="non-terminal residue" evidence="5">
    <location>
        <position position="104"/>
    </location>
</feature>
<dbReference type="EMBL" id="CP045893">
    <property type="protein sequence ID" value="QQP54231.1"/>
    <property type="molecule type" value="Genomic_DNA"/>
</dbReference>
<reference evidence="6" key="1">
    <citation type="submission" date="2021-01" db="EMBL/GenBank/DDBJ databases">
        <title>Caligus Genome Assembly.</title>
        <authorList>
            <person name="Gallardo-Escarate C."/>
        </authorList>
    </citation>
    <scope>NUCLEOTIDE SEQUENCE [LARGE SCALE GENOMIC DNA]</scope>
</reference>